<evidence type="ECO:0000313" key="1">
    <source>
        <dbReference type="EMBL" id="KAI4364052.1"/>
    </source>
</evidence>
<evidence type="ECO:0000313" key="2">
    <source>
        <dbReference type="Proteomes" id="UP001057402"/>
    </source>
</evidence>
<dbReference type="Proteomes" id="UP001057402">
    <property type="component" value="Chromosome 6"/>
</dbReference>
<protein>
    <submittedName>
        <fullName evidence="1">Uncharacterized protein</fullName>
    </submittedName>
</protein>
<keyword evidence="2" id="KW-1185">Reference proteome</keyword>
<reference evidence="2" key="1">
    <citation type="journal article" date="2023" name="Front. Plant Sci.">
        <title>Chromosomal-level genome assembly of Melastoma candidum provides insights into trichome evolution.</title>
        <authorList>
            <person name="Zhong Y."/>
            <person name="Wu W."/>
            <person name="Sun C."/>
            <person name="Zou P."/>
            <person name="Liu Y."/>
            <person name="Dai S."/>
            <person name="Zhou R."/>
        </authorList>
    </citation>
    <scope>NUCLEOTIDE SEQUENCE [LARGE SCALE GENOMIC DNA]</scope>
</reference>
<accession>A0ACB9QBP0</accession>
<gene>
    <name evidence="1" type="ORF">MLD38_020195</name>
</gene>
<comment type="caution">
    <text evidence="1">The sequence shown here is derived from an EMBL/GenBank/DDBJ whole genome shotgun (WGS) entry which is preliminary data.</text>
</comment>
<dbReference type="EMBL" id="CM042885">
    <property type="protein sequence ID" value="KAI4364052.1"/>
    <property type="molecule type" value="Genomic_DNA"/>
</dbReference>
<organism evidence="1 2">
    <name type="scientific">Melastoma candidum</name>
    <dbReference type="NCBI Taxonomy" id="119954"/>
    <lineage>
        <taxon>Eukaryota</taxon>
        <taxon>Viridiplantae</taxon>
        <taxon>Streptophyta</taxon>
        <taxon>Embryophyta</taxon>
        <taxon>Tracheophyta</taxon>
        <taxon>Spermatophyta</taxon>
        <taxon>Magnoliopsida</taxon>
        <taxon>eudicotyledons</taxon>
        <taxon>Gunneridae</taxon>
        <taxon>Pentapetalae</taxon>
        <taxon>rosids</taxon>
        <taxon>malvids</taxon>
        <taxon>Myrtales</taxon>
        <taxon>Melastomataceae</taxon>
        <taxon>Melastomatoideae</taxon>
        <taxon>Melastomateae</taxon>
        <taxon>Melastoma</taxon>
    </lineage>
</organism>
<proteinExistence type="predicted"/>
<name>A0ACB9QBP0_9MYRT</name>
<sequence length="336" mass="36843">MASPTALSDVPDDVLLHHVLTLLDPTTLASFSCVSARFRSLVASSSLWSLLCAVTWPSTRSQLLRHVIPSFPSHDPHLCFFSQSYTVIASDPGSRPRSGRGIGRLISAVDLRYRGDIVFSRAAETETSSSWFVQSPFRIDLLDPKEAVPTPIPSLDTPGICLELRDDLTLSWIAVDPEGKRAVNLSSHRAVSVERHWLSGEVEARFSSVLGGDERGTSREYVEMVVTVKLGGYKDKEGATEVREVSVRGEDMEGNGLKGGESLRAVEAGGFGGRRIGGGRGRHEGLWRERKEEWGMRKARNEGRLDGCLCVVFGMAAAALGFWSFSWAATFITVFW</sequence>